<reference evidence="2 3" key="1">
    <citation type="journal article" date="2018" name="Nat. Ecol. Evol.">
        <title>Pezizomycetes genomes reveal the molecular basis of ectomycorrhizal truffle lifestyle.</title>
        <authorList>
            <person name="Murat C."/>
            <person name="Payen T."/>
            <person name="Noel B."/>
            <person name="Kuo A."/>
            <person name="Morin E."/>
            <person name="Chen J."/>
            <person name="Kohler A."/>
            <person name="Krizsan K."/>
            <person name="Balestrini R."/>
            <person name="Da Silva C."/>
            <person name="Montanini B."/>
            <person name="Hainaut M."/>
            <person name="Levati E."/>
            <person name="Barry K.W."/>
            <person name="Belfiori B."/>
            <person name="Cichocki N."/>
            <person name="Clum A."/>
            <person name="Dockter R.B."/>
            <person name="Fauchery L."/>
            <person name="Guy J."/>
            <person name="Iotti M."/>
            <person name="Le Tacon F."/>
            <person name="Lindquist E.A."/>
            <person name="Lipzen A."/>
            <person name="Malagnac F."/>
            <person name="Mello A."/>
            <person name="Molinier V."/>
            <person name="Miyauchi S."/>
            <person name="Poulain J."/>
            <person name="Riccioni C."/>
            <person name="Rubini A."/>
            <person name="Sitrit Y."/>
            <person name="Splivallo R."/>
            <person name="Traeger S."/>
            <person name="Wang M."/>
            <person name="Zifcakova L."/>
            <person name="Wipf D."/>
            <person name="Zambonelli A."/>
            <person name="Paolocci F."/>
            <person name="Nowrousian M."/>
            <person name="Ottonello S."/>
            <person name="Baldrian P."/>
            <person name="Spatafora J.W."/>
            <person name="Henrissat B."/>
            <person name="Nagy L.G."/>
            <person name="Aury J.M."/>
            <person name="Wincker P."/>
            <person name="Grigoriev I.V."/>
            <person name="Bonfante P."/>
            <person name="Martin F.M."/>
        </authorList>
    </citation>
    <scope>NUCLEOTIDE SEQUENCE [LARGE SCALE GENOMIC DNA]</scope>
    <source>
        <strain evidence="2 3">CCBAS932</strain>
    </source>
</reference>
<dbReference type="EMBL" id="ML119108">
    <property type="protein sequence ID" value="RPB16625.1"/>
    <property type="molecule type" value="Genomic_DNA"/>
</dbReference>
<name>A0A3N4LFA1_9PEZI</name>
<proteinExistence type="predicted"/>
<feature type="region of interest" description="Disordered" evidence="1">
    <location>
        <begin position="45"/>
        <end position="71"/>
    </location>
</feature>
<sequence length="167" mass="18593">MFSMASRCVVIGDLTHTHTHTTHTTERESLVTLPTRSKRTGRVLFGPSAENRASETNKRSNNRIGVQSESQVHGPGCGGLHAAHRACSWLPPSASYQIPRSSLQRQGFFFFLLPSFLQLCLSETPYVLWPNHVHAHLYGHSDSQLLLGLRSLRVKPLVQSQIADPRS</sequence>
<evidence type="ECO:0000313" key="3">
    <source>
        <dbReference type="Proteomes" id="UP000277580"/>
    </source>
</evidence>
<dbReference type="InParanoid" id="A0A3N4LFA1"/>
<evidence type="ECO:0000256" key="1">
    <source>
        <dbReference type="SAM" id="MobiDB-lite"/>
    </source>
</evidence>
<dbReference type="Proteomes" id="UP000277580">
    <property type="component" value="Unassembled WGS sequence"/>
</dbReference>
<organism evidence="2 3">
    <name type="scientific">Morchella conica CCBAS932</name>
    <dbReference type="NCBI Taxonomy" id="1392247"/>
    <lineage>
        <taxon>Eukaryota</taxon>
        <taxon>Fungi</taxon>
        <taxon>Dikarya</taxon>
        <taxon>Ascomycota</taxon>
        <taxon>Pezizomycotina</taxon>
        <taxon>Pezizomycetes</taxon>
        <taxon>Pezizales</taxon>
        <taxon>Morchellaceae</taxon>
        <taxon>Morchella</taxon>
    </lineage>
</organism>
<evidence type="ECO:0000313" key="2">
    <source>
        <dbReference type="EMBL" id="RPB16625.1"/>
    </source>
</evidence>
<protein>
    <submittedName>
        <fullName evidence="2">Uncharacterized protein</fullName>
    </submittedName>
</protein>
<dbReference type="AlphaFoldDB" id="A0A3N4LFA1"/>
<feature type="compositionally biased region" description="Polar residues" evidence="1">
    <location>
        <begin position="62"/>
        <end position="71"/>
    </location>
</feature>
<accession>A0A3N4LFA1</accession>
<keyword evidence="3" id="KW-1185">Reference proteome</keyword>
<gene>
    <name evidence="2" type="ORF">P167DRAFT_263930</name>
</gene>